<keyword evidence="3" id="KW-1185">Reference proteome</keyword>
<reference evidence="2 3" key="2">
    <citation type="journal article" date="2010" name="Nucleic Acids Res.">
        <title>BeetleBase in 2010: revisions to provide comprehensive genomic information for Tribolium castaneum.</title>
        <authorList>
            <person name="Kim H.S."/>
            <person name="Murphy T."/>
            <person name="Xia J."/>
            <person name="Caragea D."/>
            <person name="Park Y."/>
            <person name="Beeman R.W."/>
            <person name="Lorenzen M.D."/>
            <person name="Butcher S."/>
            <person name="Manak J.R."/>
            <person name="Brown S.J."/>
        </authorList>
    </citation>
    <scope>GENOME REANNOTATION</scope>
    <source>
        <strain evidence="2 3">Georgia GA2</strain>
    </source>
</reference>
<reference evidence="2 3" key="1">
    <citation type="journal article" date="2008" name="Nature">
        <title>The genome of the model beetle and pest Tribolium castaneum.</title>
        <authorList>
            <consortium name="Tribolium Genome Sequencing Consortium"/>
            <person name="Richards S."/>
            <person name="Gibbs R.A."/>
            <person name="Weinstock G.M."/>
            <person name="Brown S.J."/>
            <person name="Denell R."/>
            <person name="Beeman R.W."/>
            <person name="Gibbs R."/>
            <person name="Beeman R.W."/>
            <person name="Brown S.J."/>
            <person name="Bucher G."/>
            <person name="Friedrich M."/>
            <person name="Grimmelikhuijzen C.J."/>
            <person name="Klingler M."/>
            <person name="Lorenzen M."/>
            <person name="Richards S."/>
            <person name="Roth S."/>
            <person name="Schroder R."/>
            <person name="Tautz D."/>
            <person name="Zdobnov E.M."/>
            <person name="Muzny D."/>
            <person name="Gibbs R.A."/>
            <person name="Weinstock G.M."/>
            <person name="Attaway T."/>
            <person name="Bell S."/>
            <person name="Buhay C.J."/>
            <person name="Chandrabose M.N."/>
            <person name="Chavez D."/>
            <person name="Clerk-Blankenburg K.P."/>
            <person name="Cree A."/>
            <person name="Dao M."/>
            <person name="Davis C."/>
            <person name="Chacko J."/>
            <person name="Dinh H."/>
            <person name="Dugan-Rocha S."/>
            <person name="Fowler G."/>
            <person name="Garner T.T."/>
            <person name="Garnes J."/>
            <person name="Gnirke A."/>
            <person name="Hawes A."/>
            <person name="Hernandez J."/>
            <person name="Hines S."/>
            <person name="Holder M."/>
            <person name="Hume J."/>
            <person name="Jhangiani S.N."/>
            <person name="Joshi V."/>
            <person name="Khan Z.M."/>
            <person name="Jackson L."/>
            <person name="Kovar C."/>
            <person name="Kowis A."/>
            <person name="Lee S."/>
            <person name="Lewis L.R."/>
            <person name="Margolis J."/>
            <person name="Morgan M."/>
            <person name="Nazareth L.V."/>
            <person name="Nguyen N."/>
            <person name="Okwuonu G."/>
            <person name="Parker D."/>
            <person name="Richards S."/>
            <person name="Ruiz S.J."/>
            <person name="Santibanez J."/>
            <person name="Savard J."/>
            <person name="Scherer S.E."/>
            <person name="Schneider B."/>
            <person name="Sodergren E."/>
            <person name="Tautz D."/>
            <person name="Vattahil S."/>
            <person name="Villasana D."/>
            <person name="White C.S."/>
            <person name="Wright R."/>
            <person name="Park Y."/>
            <person name="Beeman R.W."/>
            <person name="Lord J."/>
            <person name="Oppert B."/>
            <person name="Lorenzen M."/>
            <person name="Brown S."/>
            <person name="Wang L."/>
            <person name="Savard J."/>
            <person name="Tautz D."/>
            <person name="Richards S."/>
            <person name="Weinstock G."/>
            <person name="Gibbs R.A."/>
            <person name="Liu Y."/>
            <person name="Worley K."/>
            <person name="Weinstock G."/>
            <person name="Elsik C.G."/>
            <person name="Reese J.T."/>
            <person name="Elhaik E."/>
            <person name="Landan G."/>
            <person name="Graur D."/>
            <person name="Arensburger P."/>
            <person name="Atkinson P."/>
            <person name="Beeman R.W."/>
            <person name="Beidler J."/>
            <person name="Brown S.J."/>
            <person name="Demuth J.P."/>
            <person name="Drury D.W."/>
            <person name="Du Y.Z."/>
            <person name="Fujiwara H."/>
            <person name="Lorenzen M."/>
            <person name="Maselli V."/>
            <person name="Osanai M."/>
            <person name="Park Y."/>
            <person name="Robertson H.M."/>
            <person name="Tu Z."/>
            <person name="Wang J.J."/>
            <person name="Wang S."/>
            <person name="Richards S."/>
            <person name="Song H."/>
            <person name="Zhang L."/>
            <person name="Sodergren E."/>
            <person name="Werner D."/>
            <person name="Stanke M."/>
            <person name="Morgenstern B."/>
            <person name="Solovyev V."/>
            <person name="Kosarev P."/>
            <person name="Brown G."/>
            <person name="Chen H.C."/>
            <person name="Ermolaeva O."/>
            <person name="Hlavina W."/>
            <person name="Kapustin Y."/>
            <person name="Kiryutin B."/>
            <person name="Kitts P."/>
            <person name="Maglott D."/>
            <person name="Pruitt K."/>
            <person name="Sapojnikov V."/>
            <person name="Souvorov A."/>
            <person name="Mackey A.J."/>
            <person name="Waterhouse R.M."/>
            <person name="Wyder S."/>
            <person name="Zdobnov E.M."/>
            <person name="Zdobnov E.M."/>
            <person name="Wyder S."/>
            <person name="Kriventseva E.V."/>
            <person name="Kadowaki T."/>
            <person name="Bork P."/>
            <person name="Aranda M."/>
            <person name="Bao R."/>
            <person name="Beermann A."/>
            <person name="Berns N."/>
            <person name="Bolognesi R."/>
            <person name="Bonneton F."/>
            <person name="Bopp D."/>
            <person name="Brown S.J."/>
            <person name="Bucher G."/>
            <person name="Butts T."/>
            <person name="Chaumot A."/>
            <person name="Denell R.E."/>
            <person name="Ferrier D.E."/>
            <person name="Friedrich M."/>
            <person name="Gordon C.M."/>
            <person name="Jindra M."/>
            <person name="Klingler M."/>
            <person name="Lan Q."/>
            <person name="Lattorff H.M."/>
            <person name="Laudet V."/>
            <person name="von Levetsow C."/>
            <person name="Liu Z."/>
            <person name="Lutz R."/>
            <person name="Lynch J.A."/>
            <person name="da Fonseca R.N."/>
            <person name="Posnien N."/>
            <person name="Reuter R."/>
            <person name="Roth S."/>
            <person name="Savard J."/>
            <person name="Schinko J.B."/>
            <person name="Schmitt C."/>
            <person name="Schoppmeier M."/>
            <person name="Schroder R."/>
            <person name="Shippy T.D."/>
            <person name="Simonnet F."/>
            <person name="Marques-Souza H."/>
            <person name="Tautz D."/>
            <person name="Tomoyasu Y."/>
            <person name="Trauner J."/>
            <person name="Van der Zee M."/>
            <person name="Vervoort M."/>
            <person name="Wittkopp N."/>
            <person name="Wimmer E.A."/>
            <person name="Yang X."/>
            <person name="Jones A.K."/>
            <person name="Sattelle D.B."/>
            <person name="Ebert P.R."/>
            <person name="Nelson D."/>
            <person name="Scott J.G."/>
            <person name="Beeman R.W."/>
            <person name="Muthukrishnan S."/>
            <person name="Kramer K.J."/>
            <person name="Arakane Y."/>
            <person name="Beeman R.W."/>
            <person name="Zhu Q."/>
            <person name="Hogenkamp D."/>
            <person name="Dixit R."/>
            <person name="Oppert B."/>
            <person name="Jiang H."/>
            <person name="Zou Z."/>
            <person name="Marshall J."/>
            <person name="Elpidina E."/>
            <person name="Vinokurov K."/>
            <person name="Oppert C."/>
            <person name="Zou Z."/>
            <person name="Evans J."/>
            <person name="Lu Z."/>
            <person name="Zhao P."/>
            <person name="Sumathipala N."/>
            <person name="Altincicek B."/>
            <person name="Vilcinskas A."/>
            <person name="Williams M."/>
            <person name="Hultmark D."/>
            <person name="Hetru C."/>
            <person name="Jiang H."/>
            <person name="Grimmelikhuijzen C.J."/>
            <person name="Hauser F."/>
            <person name="Cazzamali G."/>
            <person name="Williamson M."/>
            <person name="Park Y."/>
            <person name="Li B."/>
            <person name="Tanaka Y."/>
            <person name="Predel R."/>
            <person name="Neupert S."/>
            <person name="Schachtner J."/>
            <person name="Verleyen P."/>
            <person name="Raible F."/>
            <person name="Bork P."/>
            <person name="Friedrich M."/>
            <person name="Walden K.K."/>
            <person name="Robertson H.M."/>
            <person name="Angeli S."/>
            <person name="Foret S."/>
            <person name="Bucher G."/>
            <person name="Schuetz S."/>
            <person name="Maleszka R."/>
            <person name="Wimmer E.A."/>
            <person name="Beeman R.W."/>
            <person name="Lorenzen M."/>
            <person name="Tomoyasu Y."/>
            <person name="Miller S.C."/>
            <person name="Grossmann D."/>
            <person name="Bucher G."/>
        </authorList>
    </citation>
    <scope>NUCLEOTIDE SEQUENCE [LARGE SCALE GENOMIC DNA]</scope>
    <source>
        <strain evidence="2 3">Georgia GA2</strain>
    </source>
</reference>
<proteinExistence type="predicted"/>
<feature type="region of interest" description="Disordered" evidence="1">
    <location>
        <begin position="1"/>
        <end position="30"/>
    </location>
</feature>
<protein>
    <submittedName>
        <fullName evidence="2">Uncharacterized protein</fullName>
    </submittedName>
</protein>
<dbReference type="HOGENOM" id="CLU_1697791_0_0_1"/>
<dbReference type="EMBL" id="KQ971338">
    <property type="protein sequence ID" value="EFA02371.1"/>
    <property type="molecule type" value="Genomic_DNA"/>
</dbReference>
<evidence type="ECO:0000313" key="3">
    <source>
        <dbReference type="Proteomes" id="UP000007266"/>
    </source>
</evidence>
<dbReference type="AlphaFoldDB" id="D1ZZH7"/>
<organism evidence="2 3">
    <name type="scientific">Tribolium castaneum</name>
    <name type="common">Red flour beetle</name>
    <dbReference type="NCBI Taxonomy" id="7070"/>
    <lineage>
        <taxon>Eukaryota</taxon>
        <taxon>Metazoa</taxon>
        <taxon>Ecdysozoa</taxon>
        <taxon>Arthropoda</taxon>
        <taxon>Hexapoda</taxon>
        <taxon>Insecta</taxon>
        <taxon>Pterygota</taxon>
        <taxon>Neoptera</taxon>
        <taxon>Endopterygota</taxon>
        <taxon>Coleoptera</taxon>
        <taxon>Polyphaga</taxon>
        <taxon>Cucujiformia</taxon>
        <taxon>Tenebrionidae</taxon>
        <taxon>Tenebrionidae incertae sedis</taxon>
        <taxon>Tribolium</taxon>
    </lineage>
</organism>
<evidence type="ECO:0000256" key="1">
    <source>
        <dbReference type="SAM" id="MobiDB-lite"/>
    </source>
</evidence>
<sequence length="155" mass="17454">MSHRGPPIGSGSNSIRAKQFPLPRRPPEALTHRKSGTKIEWISGLAVVFCVFLRTIPRIRAKLTRSEGKIAFGVFCNRNATVATPKTIEQQVPSRPCHFDQILSKLGYGRGRFSIRESADFYKVRRCGTKMHFHNSRLTRGVEIVSVRSCSSRKS</sequence>
<dbReference type="InParanoid" id="D1ZZH7"/>
<name>D1ZZH7_TRICA</name>
<dbReference type="Proteomes" id="UP000007266">
    <property type="component" value="Linkage group 4"/>
</dbReference>
<gene>
    <name evidence="2" type="primary">GLEAN_08046</name>
    <name evidence="2" type="ORF">TcasGA2_TC008046</name>
</gene>
<accession>D1ZZH7</accession>
<evidence type="ECO:0000313" key="2">
    <source>
        <dbReference type="EMBL" id="EFA02371.1"/>
    </source>
</evidence>